<proteinExistence type="predicted"/>
<gene>
    <name evidence="2" type="ORF">H9757_07925</name>
</gene>
<organism evidence="2 3">
    <name type="scientific">Candidatus Mediterraneibacter faecigallinarum</name>
    <dbReference type="NCBI Taxonomy" id="2838669"/>
    <lineage>
        <taxon>Bacteria</taxon>
        <taxon>Bacillati</taxon>
        <taxon>Bacillota</taxon>
        <taxon>Clostridia</taxon>
        <taxon>Lachnospirales</taxon>
        <taxon>Lachnospiraceae</taxon>
        <taxon>Mediterraneibacter</taxon>
    </lineage>
</organism>
<name>A0A9D2SYN4_9FIRM</name>
<evidence type="ECO:0000313" key="2">
    <source>
        <dbReference type="EMBL" id="HJC38971.1"/>
    </source>
</evidence>
<dbReference type="AlphaFoldDB" id="A0A9D2SYN4"/>
<dbReference type="EMBL" id="DWWK01000121">
    <property type="protein sequence ID" value="HJC38971.1"/>
    <property type="molecule type" value="Genomic_DNA"/>
</dbReference>
<feature type="region of interest" description="Disordered" evidence="1">
    <location>
        <begin position="149"/>
        <end position="193"/>
    </location>
</feature>
<sequence length="193" mass="21447">MEKKTTRPMTPFDELVTSPQLQAMKLLLPYAPVSQQRLLAAFIKFLELRQTFLLFGRLRRGLGVQLFQEEAPASPQAVLNSMKPYLGPQESGMLEMLMNMKDIMDMAEMMKSSSEDSGSSFDPADLMMGMLTPEQQEMFSTYNAMFSQAADNARKGDDSSERMDEQPGAQEYRPGEAGADQNGGRPDTGEIGP</sequence>
<evidence type="ECO:0000313" key="3">
    <source>
        <dbReference type="Proteomes" id="UP000823894"/>
    </source>
</evidence>
<reference evidence="2" key="2">
    <citation type="submission" date="2021-04" db="EMBL/GenBank/DDBJ databases">
        <authorList>
            <person name="Gilroy R."/>
        </authorList>
    </citation>
    <scope>NUCLEOTIDE SEQUENCE</scope>
    <source>
        <strain evidence="2">ChiGjej1B1-1692</strain>
    </source>
</reference>
<comment type="caution">
    <text evidence="2">The sequence shown here is derived from an EMBL/GenBank/DDBJ whole genome shotgun (WGS) entry which is preliminary data.</text>
</comment>
<accession>A0A9D2SYN4</accession>
<dbReference type="Proteomes" id="UP000823894">
    <property type="component" value="Unassembled WGS sequence"/>
</dbReference>
<feature type="compositionally biased region" description="Basic and acidic residues" evidence="1">
    <location>
        <begin position="152"/>
        <end position="165"/>
    </location>
</feature>
<protein>
    <submittedName>
        <fullName evidence="2">Uncharacterized protein</fullName>
    </submittedName>
</protein>
<evidence type="ECO:0000256" key="1">
    <source>
        <dbReference type="SAM" id="MobiDB-lite"/>
    </source>
</evidence>
<reference evidence="2" key="1">
    <citation type="journal article" date="2021" name="PeerJ">
        <title>Extensive microbial diversity within the chicken gut microbiome revealed by metagenomics and culture.</title>
        <authorList>
            <person name="Gilroy R."/>
            <person name="Ravi A."/>
            <person name="Getino M."/>
            <person name="Pursley I."/>
            <person name="Horton D.L."/>
            <person name="Alikhan N.F."/>
            <person name="Baker D."/>
            <person name="Gharbi K."/>
            <person name="Hall N."/>
            <person name="Watson M."/>
            <person name="Adriaenssens E.M."/>
            <person name="Foster-Nyarko E."/>
            <person name="Jarju S."/>
            <person name="Secka A."/>
            <person name="Antonio M."/>
            <person name="Oren A."/>
            <person name="Chaudhuri R.R."/>
            <person name="La Ragione R."/>
            <person name="Hildebrand F."/>
            <person name="Pallen M.J."/>
        </authorList>
    </citation>
    <scope>NUCLEOTIDE SEQUENCE</scope>
    <source>
        <strain evidence="2">ChiGjej1B1-1692</strain>
    </source>
</reference>